<evidence type="ECO:0000256" key="5">
    <source>
        <dbReference type="ARBA" id="ARBA00022554"/>
    </source>
</evidence>
<evidence type="ECO:0000256" key="6">
    <source>
        <dbReference type="ARBA" id="ARBA00022568"/>
    </source>
</evidence>
<keyword evidence="3 12" id="KW-0813">Transport</keyword>
<dbReference type="PANTHER" id="PTHR31503:SF42">
    <property type="entry name" value="VACUOLAR CATION_PROTON EXCHANGER"/>
    <property type="match status" value="1"/>
</dbReference>
<feature type="transmembrane region" description="Helical" evidence="12">
    <location>
        <begin position="121"/>
        <end position="143"/>
    </location>
</feature>
<proteinExistence type="inferred from homology"/>
<evidence type="ECO:0000256" key="3">
    <source>
        <dbReference type="ARBA" id="ARBA00022448"/>
    </source>
</evidence>
<name>A0AAD3P2M9_NEPGR</name>
<keyword evidence="16" id="KW-1185">Reference proteome</keyword>
<evidence type="ECO:0000313" key="16">
    <source>
        <dbReference type="Proteomes" id="UP001279734"/>
    </source>
</evidence>
<feature type="compositionally biased region" description="Low complexity" evidence="13">
    <location>
        <begin position="25"/>
        <end position="37"/>
    </location>
</feature>
<keyword evidence="8 12" id="KW-0106">Calcium</keyword>
<comment type="subcellular location">
    <subcellularLocation>
        <location evidence="1">Vacuole membrane</location>
        <topology evidence="1">Multi-pass membrane protein</topology>
    </subcellularLocation>
</comment>
<evidence type="ECO:0000259" key="14">
    <source>
        <dbReference type="Pfam" id="PF01699"/>
    </source>
</evidence>
<evidence type="ECO:0000256" key="1">
    <source>
        <dbReference type="ARBA" id="ARBA00004128"/>
    </source>
</evidence>
<dbReference type="InterPro" id="IPR004837">
    <property type="entry name" value="NaCa_Exmemb"/>
</dbReference>
<dbReference type="NCBIfam" id="TIGR00378">
    <property type="entry name" value="cax"/>
    <property type="match status" value="1"/>
</dbReference>
<accession>A0AAD3P2M9</accession>
<keyword evidence="11 12" id="KW-0472">Membrane</keyword>
<keyword evidence="6 12" id="KW-0109">Calcium transport</keyword>
<evidence type="ECO:0000313" key="15">
    <source>
        <dbReference type="EMBL" id="GMG98333.1"/>
    </source>
</evidence>
<feature type="transmembrane region" description="Helical" evidence="12">
    <location>
        <begin position="51"/>
        <end position="69"/>
    </location>
</feature>
<evidence type="ECO:0000256" key="2">
    <source>
        <dbReference type="ARBA" id="ARBA00008248"/>
    </source>
</evidence>
<gene>
    <name evidence="15" type="ORF">Nepgr_000173</name>
</gene>
<dbReference type="InterPro" id="IPR004798">
    <property type="entry name" value="CAX-like"/>
</dbReference>
<feature type="transmembrane region" description="Helical" evidence="12">
    <location>
        <begin position="89"/>
        <end position="109"/>
    </location>
</feature>
<evidence type="ECO:0000256" key="9">
    <source>
        <dbReference type="ARBA" id="ARBA00022989"/>
    </source>
</evidence>
<dbReference type="EMBL" id="BSYO01000001">
    <property type="protein sequence ID" value="GMG98333.1"/>
    <property type="molecule type" value="Genomic_DNA"/>
</dbReference>
<protein>
    <recommendedName>
        <fullName evidence="12">Vacuolar cation/proton exchanger</fullName>
    </recommendedName>
</protein>
<evidence type="ECO:0000256" key="8">
    <source>
        <dbReference type="ARBA" id="ARBA00022837"/>
    </source>
</evidence>
<organism evidence="15 16">
    <name type="scientific">Nepenthes gracilis</name>
    <name type="common">Slender pitcher plant</name>
    <dbReference type="NCBI Taxonomy" id="150966"/>
    <lineage>
        <taxon>Eukaryota</taxon>
        <taxon>Viridiplantae</taxon>
        <taxon>Streptophyta</taxon>
        <taxon>Embryophyta</taxon>
        <taxon>Tracheophyta</taxon>
        <taxon>Spermatophyta</taxon>
        <taxon>Magnoliopsida</taxon>
        <taxon>eudicotyledons</taxon>
        <taxon>Gunneridae</taxon>
        <taxon>Pentapetalae</taxon>
        <taxon>Caryophyllales</taxon>
        <taxon>Nepenthaceae</taxon>
        <taxon>Nepenthes</taxon>
    </lineage>
</organism>
<keyword evidence="10 12" id="KW-0406">Ion transport</keyword>
<feature type="transmembrane region" description="Helical" evidence="12">
    <location>
        <begin position="311"/>
        <end position="335"/>
    </location>
</feature>
<keyword evidence="5 12" id="KW-0926">Vacuole</keyword>
<evidence type="ECO:0000256" key="10">
    <source>
        <dbReference type="ARBA" id="ARBA00023065"/>
    </source>
</evidence>
<dbReference type="AlphaFoldDB" id="A0AAD3P2M9"/>
<dbReference type="InterPro" id="IPR044880">
    <property type="entry name" value="NCX_ion-bd_dom_sf"/>
</dbReference>
<feature type="transmembrane region" description="Helical" evidence="12">
    <location>
        <begin position="367"/>
        <end position="388"/>
    </location>
</feature>
<evidence type="ECO:0000256" key="12">
    <source>
        <dbReference type="RuleBase" id="RU365028"/>
    </source>
</evidence>
<dbReference type="Pfam" id="PF01699">
    <property type="entry name" value="Na_Ca_ex"/>
    <property type="match status" value="2"/>
</dbReference>
<dbReference type="GO" id="GO:0015369">
    <property type="term" value="F:calcium:proton antiporter activity"/>
    <property type="evidence" value="ECO:0007669"/>
    <property type="project" value="UniProtKB-UniRule"/>
</dbReference>
<evidence type="ECO:0000256" key="11">
    <source>
        <dbReference type="ARBA" id="ARBA00023136"/>
    </source>
</evidence>
<dbReference type="GO" id="GO:0009705">
    <property type="term" value="C:plant-type vacuole membrane"/>
    <property type="evidence" value="ECO:0007669"/>
    <property type="project" value="TreeGrafter"/>
</dbReference>
<evidence type="ECO:0000256" key="13">
    <source>
        <dbReference type="SAM" id="MobiDB-lite"/>
    </source>
</evidence>
<comment type="similarity">
    <text evidence="2">Belongs to the Ca(2+):cation antiporter (CaCA) (TC 2.A.19) family. Cation/proton exchanger (CAX) subfamily.</text>
</comment>
<feature type="region of interest" description="Disordered" evidence="13">
    <location>
        <begin position="1"/>
        <end position="44"/>
    </location>
</feature>
<feature type="domain" description="Sodium/calcium exchanger membrane region" evidence="14">
    <location>
        <begin position="56"/>
        <end position="213"/>
    </location>
</feature>
<comment type="caution">
    <text evidence="15">The sequence shown here is derived from an EMBL/GenBank/DDBJ whole genome shotgun (WGS) entry which is preliminary data.</text>
</comment>
<dbReference type="PANTHER" id="PTHR31503">
    <property type="entry name" value="VACUOLAR CALCIUM ION TRANSPORTER"/>
    <property type="match status" value="1"/>
</dbReference>
<evidence type="ECO:0000256" key="4">
    <source>
        <dbReference type="ARBA" id="ARBA00022449"/>
    </source>
</evidence>
<dbReference type="InterPro" id="IPR004713">
    <property type="entry name" value="CaH_exchang"/>
</dbReference>
<dbReference type="NCBIfam" id="TIGR00846">
    <property type="entry name" value="caca2"/>
    <property type="match status" value="1"/>
</dbReference>
<sequence length="411" mass="44437">MEIHEEWSPENGLLPDGSGNETPRRLSALSPSSSSRPSSEKYPKPPMAQFNLGRPWIFALSLLGLAPLAERVSFLTEQLAHYTGPTVGGLLNATCGNATELIIAILALYQRKIYVLKCTLLGSILSNLLLVLGSSLLVGGLANLAEEQRFDRNQAGINVLLLSMALLCHLLPLLLKYDVAEGAFSAARSSLQLSRASGIAMLVAYAAYLFFQLKRHHPFSEAEQGDREAGDDEVKAPIGFWSAFTWLFGMTMSIAVLSEYIVSTIEAASNSWGISMSFLSIILLPIVGNAAEHAGALIFAFKDKLDLSLSVALGSATQISMFVVPLCVIIAWIIGTPMDLELGLLETGSLALSMLMLAFVLQDGTSHYLKGVVVLLFYWVISSCFFVLKSPHNPSDVIDVEFGPFDESFAA</sequence>
<comment type="caution">
    <text evidence="12">Lacks conserved residue(s) required for the propagation of feature annotation.</text>
</comment>
<feature type="transmembrane region" description="Helical" evidence="12">
    <location>
        <begin position="155"/>
        <end position="175"/>
    </location>
</feature>
<keyword evidence="4 12" id="KW-0050">Antiport</keyword>
<reference evidence="15" key="1">
    <citation type="submission" date="2023-05" db="EMBL/GenBank/DDBJ databases">
        <title>Nepenthes gracilis genome sequencing.</title>
        <authorList>
            <person name="Fukushima K."/>
        </authorList>
    </citation>
    <scope>NUCLEOTIDE SEQUENCE</scope>
    <source>
        <strain evidence="15">SING2019-196</strain>
    </source>
</reference>
<evidence type="ECO:0000256" key="7">
    <source>
        <dbReference type="ARBA" id="ARBA00022692"/>
    </source>
</evidence>
<dbReference type="FunFam" id="1.20.1420.30:FF:000008">
    <property type="entry name" value="Vacuolar cation/proton exchanger"/>
    <property type="match status" value="1"/>
</dbReference>
<keyword evidence="7 12" id="KW-0812">Transmembrane</keyword>
<feature type="transmembrane region" description="Helical" evidence="12">
    <location>
        <begin position="272"/>
        <end position="291"/>
    </location>
</feature>
<keyword evidence="9 12" id="KW-1133">Transmembrane helix</keyword>
<dbReference type="Proteomes" id="UP001279734">
    <property type="component" value="Unassembled WGS sequence"/>
</dbReference>
<feature type="domain" description="Sodium/calcium exchanger membrane region" evidence="14">
    <location>
        <begin position="244"/>
        <end position="381"/>
    </location>
</feature>
<feature type="transmembrane region" description="Helical" evidence="12">
    <location>
        <begin position="342"/>
        <end position="361"/>
    </location>
</feature>
<feature type="transmembrane region" description="Helical" evidence="12">
    <location>
        <begin position="238"/>
        <end position="260"/>
    </location>
</feature>
<feature type="transmembrane region" description="Helical" evidence="12">
    <location>
        <begin position="196"/>
        <end position="213"/>
    </location>
</feature>
<comment type="function">
    <text evidence="12">Vacuolar cation/proton exchanger (CAX). Translocates Ca(2+) and other metal ions into vacuoles using the proton gradient formed by H(+)-ATPase and H(+)-pyrophosphatase.</text>
</comment>
<dbReference type="GO" id="GO:0006874">
    <property type="term" value="P:intracellular calcium ion homeostasis"/>
    <property type="evidence" value="ECO:0007669"/>
    <property type="project" value="TreeGrafter"/>
</dbReference>
<dbReference type="Gene3D" id="1.20.1420.30">
    <property type="entry name" value="NCX, central ion-binding region"/>
    <property type="match status" value="2"/>
</dbReference>